<dbReference type="RefSeq" id="WP_210054842.1">
    <property type="nucleotide sequence ID" value="NZ_BAAAMH010000013.1"/>
</dbReference>
<dbReference type="EMBL" id="JAGIOB010000001">
    <property type="protein sequence ID" value="MBP2416840.1"/>
    <property type="molecule type" value="Genomic_DNA"/>
</dbReference>
<evidence type="ECO:0000256" key="1">
    <source>
        <dbReference type="SAM" id="MobiDB-lite"/>
    </source>
</evidence>
<keyword evidence="3" id="KW-1185">Reference proteome</keyword>
<sequence>MSAHPLWARLFLLRAELGGPRARAAGPVVRAPGHRACPHCTNLDTLAPHCPDDRCGWSLCTCGAVIYGGRRHRHPRHGSGADTCHDPAAAA</sequence>
<gene>
    <name evidence="2" type="ORF">JOF54_001762</name>
</gene>
<dbReference type="Proteomes" id="UP000758168">
    <property type="component" value="Unassembled WGS sequence"/>
</dbReference>
<reference evidence="2 3" key="1">
    <citation type="submission" date="2021-03" db="EMBL/GenBank/DDBJ databases">
        <title>Sequencing the genomes of 1000 actinobacteria strains.</title>
        <authorList>
            <person name="Klenk H.-P."/>
        </authorList>
    </citation>
    <scope>NUCLEOTIDE SEQUENCE [LARGE SCALE GENOMIC DNA]</scope>
    <source>
        <strain evidence="2 3">DSM 12936</strain>
    </source>
</reference>
<accession>A0ABS4Z7X9</accession>
<comment type="caution">
    <text evidence="2">The sequence shown here is derived from an EMBL/GenBank/DDBJ whole genome shotgun (WGS) entry which is preliminary data.</text>
</comment>
<protein>
    <recommendedName>
        <fullName evidence="4">C2H2-type domain-containing protein</fullName>
    </recommendedName>
</protein>
<feature type="region of interest" description="Disordered" evidence="1">
    <location>
        <begin position="72"/>
        <end position="91"/>
    </location>
</feature>
<proteinExistence type="predicted"/>
<evidence type="ECO:0008006" key="4">
    <source>
        <dbReference type="Google" id="ProtNLM"/>
    </source>
</evidence>
<evidence type="ECO:0000313" key="2">
    <source>
        <dbReference type="EMBL" id="MBP2416840.1"/>
    </source>
</evidence>
<organism evidence="2 3">
    <name type="scientific">Microlunatus capsulatus</name>
    <dbReference type="NCBI Taxonomy" id="99117"/>
    <lineage>
        <taxon>Bacteria</taxon>
        <taxon>Bacillati</taxon>
        <taxon>Actinomycetota</taxon>
        <taxon>Actinomycetes</taxon>
        <taxon>Propionibacteriales</taxon>
        <taxon>Propionibacteriaceae</taxon>
        <taxon>Microlunatus</taxon>
    </lineage>
</organism>
<evidence type="ECO:0000313" key="3">
    <source>
        <dbReference type="Proteomes" id="UP000758168"/>
    </source>
</evidence>
<name>A0ABS4Z7X9_9ACTN</name>